<reference evidence="3" key="2">
    <citation type="submission" date="2021-08" db="EMBL/GenBank/DDBJ databases">
        <authorList>
            <person name="Eriksson T."/>
        </authorList>
    </citation>
    <scope>NUCLEOTIDE SEQUENCE</scope>
    <source>
        <strain evidence="3">Stoneville</strain>
        <tissue evidence="3">Whole head</tissue>
    </source>
</reference>
<dbReference type="EMBL" id="JABDTM020026233">
    <property type="protein sequence ID" value="KAH0812174.1"/>
    <property type="molecule type" value="Genomic_DNA"/>
</dbReference>
<dbReference type="Pfam" id="PF12767">
    <property type="entry name" value="SAGA-Tad1"/>
    <property type="match status" value="1"/>
</dbReference>
<keyword evidence="4" id="KW-1185">Reference proteome</keyword>
<dbReference type="Proteomes" id="UP000719412">
    <property type="component" value="Unassembled WGS sequence"/>
</dbReference>
<comment type="caution">
    <text evidence="3">The sequence shown here is derived from an EMBL/GenBank/DDBJ whole genome shotgun (WGS) entry which is preliminary data.</text>
</comment>
<name>A0A8J6HCB2_TENMO</name>
<reference evidence="3" key="1">
    <citation type="journal article" date="2020" name="J Insects Food Feed">
        <title>The yellow mealworm (Tenebrio molitor) genome: a resource for the emerging insects as food and feed industry.</title>
        <authorList>
            <person name="Eriksson T."/>
            <person name="Andere A."/>
            <person name="Kelstrup H."/>
            <person name="Emery V."/>
            <person name="Picard C."/>
        </authorList>
    </citation>
    <scope>NUCLEOTIDE SEQUENCE</scope>
    <source>
        <strain evidence="3">Stoneville</strain>
        <tissue evidence="3">Whole head</tissue>
    </source>
</reference>
<dbReference type="GO" id="GO:0042302">
    <property type="term" value="F:structural constituent of cuticle"/>
    <property type="evidence" value="ECO:0007669"/>
    <property type="project" value="UniProtKB-KW"/>
</dbReference>
<dbReference type="GO" id="GO:0070461">
    <property type="term" value="C:SAGA-type complex"/>
    <property type="evidence" value="ECO:0007669"/>
    <property type="project" value="InterPro"/>
</dbReference>
<dbReference type="InterPro" id="IPR022727">
    <property type="entry name" value="Cuticle_C1"/>
</dbReference>
<dbReference type="CDD" id="cd22934">
    <property type="entry name" value="HFD_TADA1"/>
    <property type="match status" value="1"/>
</dbReference>
<dbReference type="InterPro" id="IPR024738">
    <property type="entry name" value="Hfi1/Tada1"/>
</dbReference>
<dbReference type="Pfam" id="PF11018">
    <property type="entry name" value="Cuticle_3"/>
    <property type="match status" value="1"/>
</dbReference>
<evidence type="ECO:0008006" key="5">
    <source>
        <dbReference type="Google" id="ProtNLM"/>
    </source>
</evidence>
<accession>A0A8J6HCB2</accession>
<dbReference type="PANTHER" id="PTHR39068:SF2">
    <property type="entry name" value="MIP24391P"/>
    <property type="match status" value="1"/>
</dbReference>
<gene>
    <name evidence="3" type="ORF">GEV33_010611</name>
</gene>
<keyword evidence="1" id="KW-0193">Cuticle</keyword>
<evidence type="ECO:0000256" key="1">
    <source>
        <dbReference type="ARBA" id="ARBA00022460"/>
    </source>
</evidence>
<evidence type="ECO:0000256" key="2">
    <source>
        <dbReference type="ARBA" id="ARBA00022737"/>
    </source>
</evidence>
<dbReference type="PANTHER" id="PTHR39068">
    <property type="entry name" value="LARVAL/PUPAL CUTICLE PROTEIN H1C-LIKE PROTEIN-RELATED"/>
    <property type="match status" value="1"/>
</dbReference>
<evidence type="ECO:0000313" key="4">
    <source>
        <dbReference type="Proteomes" id="UP000719412"/>
    </source>
</evidence>
<dbReference type="AlphaFoldDB" id="A0A8J6HCB2"/>
<keyword evidence="2" id="KW-0677">Repeat</keyword>
<protein>
    <recommendedName>
        <fullName evidence="5">Transcriptional adapter 1-like protein</fullName>
    </recommendedName>
</protein>
<proteinExistence type="predicted"/>
<organism evidence="3 4">
    <name type="scientific">Tenebrio molitor</name>
    <name type="common">Yellow mealworm beetle</name>
    <dbReference type="NCBI Taxonomy" id="7067"/>
    <lineage>
        <taxon>Eukaryota</taxon>
        <taxon>Metazoa</taxon>
        <taxon>Ecdysozoa</taxon>
        <taxon>Arthropoda</taxon>
        <taxon>Hexapoda</taxon>
        <taxon>Insecta</taxon>
        <taxon>Pterygota</taxon>
        <taxon>Neoptera</taxon>
        <taxon>Endopterygota</taxon>
        <taxon>Coleoptera</taxon>
        <taxon>Polyphaga</taxon>
        <taxon>Cucujiformia</taxon>
        <taxon>Tenebrionidae</taxon>
        <taxon>Tenebrio</taxon>
    </lineage>
</organism>
<sequence>MDLNEARKNLEACLSEDLRKEYFDILRRWFSFKSPITRKEFDTEVRKLLVNEEQIRCHNYFVLALLSKRTSSRVKNTRNTCDKGVFECAEYSDYIQPPSPTMLPPAEYENRSAAGELFMPDSGFVATRIAVTSWENGLDGAEESVTELIVHACQVFVKNILMAMISRMKGYKVRDGKFQYGFNLPIPDPFIRNYHNVIDETQESKTEVVDKDDTFIPRSKPSLENAEQQAAFAYACAKRPKIENVLTVKLLYETLRENPQILGLHELQSFVVFAAALAYANAGLLGAPAVATYAAAPAVAYSAAPAVSTAYINQAAPVLAHAGPVAVAHAAPYAVHAPAVGASHQSVVRSLGGNQAVSHYSKAVDSAFSSVRKFDTRITNDALLHAPVAVAHAAPVVSTYAAHAPVVSSYAHAPLVSSYAAHAPLVSSYAAHAPLVSSYAAHAPVLSTAYAAHAPVVSSYAAPVVARTAAVGYSPAAVVSHTSFTGLGASYAW</sequence>
<evidence type="ECO:0000313" key="3">
    <source>
        <dbReference type="EMBL" id="KAH0812174.1"/>
    </source>
</evidence>